<dbReference type="RefSeq" id="WP_368847020.1">
    <property type="nucleotide sequence ID" value="NZ_CP194411.1"/>
</dbReference>
<accession>A0ABV3X520</accession>
<keyword evidence="3" id="KW-1185">Reference proteome</keyword>
<feature type="signal peptide" evidence="1">
    <location>
        <begin position="1"/>
        <end position="22"/>
    </location>
</feature>
<organism evidence="2 3">
    <name type="scientific">Selenomonas sputigena</name>
    <dbReference type="NCBI Taxonomy" id="69823"/>
    <lineage>
        <taxon>Bacteria</taxon>
        <taxon>Bacillati</taxon>
        <taxon>Bacillota</taxon>
        <taxon>Negativicutes</taxon>
        <taxon>Selenomonadales</taxon>
        <taxon>Selenomonadaceae</taxon>
        <taxon>Selenomonas</taxon>
    </lineage>
</organism>
<evidence type="ECO:0000313" key="2">
    <source>
        <dbReference type="EMBL" id="MEX5285294.1"/>
    </source>
</evidence>
<evidence type="ECO:0000313" key="3">
    <source>
        <dbReference type="Proteomes" id="UP001559623"/>
    </source>
</evidence>
<sequence>MKRFFALLIGLFVFALSHTALANYPTYLNGDHNLVLCDGHMGVAWYVDRTSLVVQKYEPPQYIIAVNVITAKSAIGNENDFYSGGRGEITQVRTMRFFYNWDLRQMYAGKVGADDWRFIPPTGSWAERGISMPAGEIAFYLAYRMRFYGSKRFYDAVLKRDVDVFSDDFYAPLL</sequence>
<feature type="chain" id="PRO_5045847370" evidence="1">
    <location>
        <begin position="23"/>
        <end position="174"/>
    </location>
</feature>
<gene>
    <name evidence="2" type="ORF">QCO44_06520</name>
</gene>
<dbReference type="Proteomes" id="UP001559623">
    <property type="component" value="Unassembled WGS sequence"/>
</dbReference>
<protein>
    <submittedName>
        <fullName evidence="2">Uncharacterized protein</fullName>
    </submittedName>
</protein>
<keyword evidence="1" id="KW-0732">Signal</keyword>
<reference evidence="2 3" key="1">
    <citation type="submission" date="2023-04" db="EMBL/GenBank/DDBJ databases">
        <title>Genome Sequence of Selenomonas sputigena ATCC 33150.</title>
        <authorList>
            <person name="Miller D.P."/>
            <person name="Anvari S."/>
            <person name="Polson S.W."/>
            <person name="Macdonald M."/>
            <person name="Mcdowell J.V."/>
        </authorList>
    </citation>
    <scope>NUCLEOTIDE SEQUENCE [LARGE SCALE GENOMIC DNA]</scope>
    <source>
        <strain evidence="2 3">ATCC 33150</strain>
    </source>
</reference>
<dbReference type="EMBL" id="JARVLH010000003">
    <property type="protein sequence ID" value="MEX5285294.1"/>
    <property type="molecule type" value="Genomic_DNA"/>
</dbReference>
<comment type="caution">
    <text evidence="2">The sequence shown here is derived from an EMBL/GenBank/DDBJ whole genome shotgun (WGS) entry which is preliminary data.</text>
</comment>
<name>A0ABV3X520_9FIRM</name>
<proteinExistence type="predicted"/>
<evidence type="ECO:0000256" key="1">
    <source>
        <dbReference type="SAM" id="SignalP"/>
    </source>
</evidence>